<dbReference type="EMBL" id="JMIW01000001">
    <property type="protein sequence ID" value="KEO92113.1"/>
    <property type="molecule type" value="Genomic_DNA"/>
</dbReference>
<dbReference type="STRING" id="1044.EH31_05445"/>
<evidence type="ECO:0000313" key="4">
    <source>
        <dbReference type="Proteomes" id="UP000027647"/>
    </source>
</evidence>
<organism evidence="3 4">
    <name type="scientific">Erythrobacter longus</name>
    <dbReference type="NCBI Taxonomy" id="1044"/>
    <lineage>
        <taxon>Bacteria</taxon>
        <taxon>Pseudomonadati</taxon>
        <taxon>Pseudomonadota</taxon>
        <taxon>Alphaproteobacteria</taxon>
        <taxon>Sphingomonadales</taxon>
        <taxon>Erythrobacteraceae</taxon>
        <taxon>Erythrobacter/Porphyrobacter group</taxon>
        <taxon>Erythrobacter</taxon>
    </lineage>
</organism>
<protein>
    <recommendedName>
        <fullName evidence="2">Autotransporter domain-containing protein</fullName>
    </recommendedName>
</protein>
<dbReference type="Pfam" id="PF03797">
    <property type="entry name" value="Autotransporter"/>
    <property type="match status" value="1"/>
</dbReference>
<keyword evidence="4" id="KW-1185">Reference proteome</keyword>
<feature type="chain" id="PRO_5001697381" description="Autotransporter domain-containing protein" evidence="1">
    <location>
        <begin position="40"/>
        <end position="1606"/>
    </location>
</feature>
<dbReference type="SUPFAM" id="SSF51126">
    <property type="entry name" value="Pectin lyase-like"/>
    <property type="match status" value="1"/>
</dbReference>
<accession>A0A074MJV3</accession>
<reference evidence="3 4" key="1">
    <citation type="submission" date="2014-04" db="EMBL/GenBank/DDBJ databases">
        <title>A comprehensive comparison of genomes of Erythrobacter spp. strains.</title>
        <authorList>
            <person name="Zheng Q."/>
        </authorList>
    </citation>
    <scope>NUCLEOTIDE SEQUENCE [LARGE SCALE GENOMIC DNA]</scope>
    <source>
        <strain evidence="3 4">DSM 6997</strain>
    </source>
</reference>
<feature type="domain" description="Autotransporter" evidence="2">
    <location>
        <begin position="1327"/>
        <end position="1606"/>
    </location>
</feature>
<proteinExistence type="predicted"/>
<dbReference type="Proteomes" id="UP000027647">
    <property type="component" value="Unassembled WGS sequence"/>
</dbReference>
<keyword evidence="1" id="KW-0732">Signal</keyword>
<name>A0A074MJV3_ERYLO</name>
<dbReference type="PROSITE" id="PS51208">
    <property type="entry name" value="AUTOTRANSPORTER"/>
    <property type="match status" value="1"/>
</dbReference>
<comment type="caution">
    <text evidence="3">The sequence shown here is derived from an EMBL/GenBank/DDBJ whole genome shotgun (WGS) entry which is preliminary data.</text>
</comment>
<evidence type="ECO:0000256" key="1">
    <source>
        <dbReference type="SAM" id="SignalP"/>
    </source>
</evidence>
<dbReference type="OrthoDB" id="7195851at2"/>
<feature type="signal peptide" evidence="1">
    <location>
        <begin position="1"/>
        <end position="39"/>
    </location>
</feature>
<dbReference type="eggNOG" id="COG4625">
    <property type="taxonomic scope" value="Bacteria"/>
</dbReference>
<dbReference type="Gene3D" id="2.40.128.130">
    <property type="entry name" value="Autotransporter beta-domain"/>
    <property type="match status" value="1"/>
</dbReference>
<dbReference type="SMART" id="SM00869">
    <property type="entry name" value="Autotransporter"/>
    <property type="match status" value="1"/>
</dbReference>
<gene>
    <name evidence="3" type="ORF">EH31_05445</name>
</gene>
<dbReference type="SUPFAM" id="SSF103515">
    <property type="entry name" value="Autotransporter"/>
    <property type="match status" value="1"/>
</dbReference>
<evidence type="ECO:0000313" key="3">
    <source>
        <dbReference type="EMBL" id="KEO92113.1"/>
    </source>
</evidence>
<dbReference type="InterPro" id="IPR036709">
    <property type="entry name" value="Autotransporte_beta_dom_sf"/>
</dbReference>
<sequence length="1606" mass="160882">MSKSAINKRSKHGGLASTKYKLSISSLALMAMWSTPAFAQQTVPGVDPECPIVNGEAICEGDLAGGVNSQPGDPEFDRLIVQNADAPIAPPGIFGIGVSRNTGDIDVEVAAGVTINTFDDVAIPSPAQGIILFTGTGNVTLVTGATVTTDGMGEAAAAVELDVVSGDGNLSLTNTGDVSVTTSSQFSNALLVRQFAGSGDITIENSGALSATSTSSGERDFPVAGILAQSSQGGGAISVTNSGAITVTTNTGNFDTDFAGIAGGIVTNAFGEVSDTDINNSGDIALVGPEVFGIVAATFNNAAAGISTIDIVNSGAISGTEIGGRGINAQGFANGVDINVENSGDISLGGDFNLGIFVTGTALDATDPQTTEFNLSVTNTGAINLTGFNQNAIFVANEGATGDVTVNNSGDITASGDVLRGIGLSSNIGVPGGEYLFTLVNEGDITLDGAQAQGITVFSTADDSAGAIITNSGNLDLSNTTNAGSAGLRVTFDFVDANANGATGGSSVAIVNSGNITMGTGSAITVAANPNSANPVSIENTGALITTGANSHGINVTGATTGNLELDADITTAGAGSNAVRFIAGPGQSATSFFGVTGATFATSGADSDAILLDLGPAAVTIDIENSTITTAGDNSDVLFLGSLSGTNNPTVTDTQAIVRNSALSTAGADSHIINIDFIDDTSIANVFIGQSTLSTAGAGSTAIILDSLTSTDVGTNSGTLVIEDTSISSTGENAGGIQLGNIGPSSVLTIELNDVDIITQGSNGFGLSIGNMGNGSARDIDLTESRIVTAGANSDGISVGTLGSNTAQSIGLFSAEVTVDGIGSSAIEVGTVGGNSVHQVFLSGSTLTTRGASDATAVRIGGATGLGGRGLVVLDDSRIAASGAASHGLEIENVTAGTDSMLVSLRNNAQIEASGAGSNGLLIGSLGETADGVSAAQVAIDLRAGTRIATGDGAAIAERAGSTIETTLTIAGTLTSTSGLAADLQGGDDTVIFTSTSDVSGIIDLGSGNDTILLNALSSSIQADGGDDVDSAVFETAAGSSEMLNLNDFAFTNVETFEQRGTGILTIGADGSVFSDYRVVNGQTFANANLANVDFLVEASARLGGNGTIGNLSVLGGTLAPGNSIGSLTTGNLLLDAASTFEVEVNENGTNDTLRVVGTVNLQNGTLSVLDMAGGNFAGNDPFNFIIIDNDLSDAVNGTFGTITNELAFLTPTISYVAGDGNDVQLTLTANNVDPGPEPDPEPMPLFPTAANTFNQAQAAMALDDLDQTVGSDSAAAYMAILFTTGDQARRAFDTSSGEIYSSVMASAASAGLERSQRLLARSHEGFGEGWGIWGNLGFNSGEIDADDNAATADRSTFGGDLGIDYRGAENEWAAGLSLGWRDGDLDVDDRGSEANYDGWSLGAYARYGDNNAGVSVSLAADYSSLDASVSRTISIPTQNRSATSSVDVDSFAFSAEGRFGFAVGDGGLAVGPLASVHLGNSDLGRVQETGAGALNLSGTGDDYSISRFGGGLFANWTQENRYFDIAVQYVDGTSEFAASRFTLEGAPGTSFQVRSPLTDGQSVLLTVAGGFELGDGWSLGAEARGNVDTQDSFVTGSVSLGWRF</sequence>
<dbReference type="InterPro" id="IPR005546">
    <property type="entry name" value="Autotransporte_beta"/>
</dbReference>
<dbReference type="InterPro" id="IPR011050">
    <property type="entry name" value="Pectin_lyase_fold/virulence"/>
</dbReference>
<dbReference type="RefSeq" id="WP_034958489.1">
    <property type="nucleotide sequence ID" value="NZ_JMIW01000001.1"/>
</dbReference>
<evidence type="ECO:0000259" key="2">
    <source>
        <dbReference type="PROSITE" id="PS51208"/>
    </source>
</evidence>